<evidence type="ECO:0000256" key="6">
    <source>
        <dbReference type="ARBA" id="ARBA00023034"/>
    </source>
</evidence>
<feature type="region of interest" description="Disordered" evidence="9">
    <location>
        <begin position="273"/>
        <end position="313"/>
    </location>
</feature>
<evidence type="ECO:0000259" key="11">
    <source>
        <dbReference type="Pfam" id="PF20671"/>
    </source>
</evidence>
<comment type="similarity">
    <text evidence="2">Belongs to the COG3 family.</text>
</comment>
<keyword evidence="5" id="KW-0653">Protein transport</keyword>
<dbReference type="GO" id="GO:0006886">
    <property type="term" value="P:intracellular protein transport"/>
    <property type="evidence" value="ECO:0007669"/>
    <property type="project" value="InterPro"/>
</dbReference>
<comment type="caution">
    <text evidence="12">The sequence shown here is derived from an EMBL/GenBank/DDBJ whole genome shotgun (WGS) entry which is preliminary data.</text>
</comment>
<name>A0AAV1I0U0_9CHLO</name>
<comment type="subcellular location">
    <subcellularLocation>
        <location evidence="1">Golgi apparatus membrane</location>
        <topology evidence="1">Peripheral membrane protein</topology>
    </subcellularLocation>
</comment>
<dbReference type="AlphaFoldDB" id="A0AAV1I0U0"/>
<protein>
    <recommendedName>
        <fullName evidence="3">Conserved oligomeric Golgi complex subunit 3</fullName>
    </recommendedName>
    <alternativeName>
        <fullName evidence="8">Component of oligomeric Golgi complex 3</fullName>
    </alternativeName>
</protein>
<sequence length="839" mass="92192">MSAHQDGQTTLSAANLSSTASKSYNVASAWEHSAVLTEAQERACDIVSEQCAIRPMPAHIADKQSAGPTNESRTTEEKEASGAATALEEVVLQNGNQFYRWHAELEAAQMNEREEKYRRYADTLSGHLASCDRLLEKAEATLQLFDTLKLQHHEVSGKTRMLHDSCERLVDEKDSLVEFAQALRTKLAYFDELERVTTQFHSGTVSVDVDNFLPVLHRLDECITYIASNPQYADSAAYAGRMRQLQARAMAAVRTKVQQVLRHATDQVQTAMAEARSAGRSRETLANGHASASSAHSGPPQAAAGGAKSSGAPPLLAEGTETALLYVRFRAAAEPGLKGLLAGVAARAQRREYMQLLSDCQRLYSEARLALVADVVAMRMAEYMREPLPSLTRSGCSYLMQVCQMEHQLHDQFFPEADGDGSVLAPLMDPLCTVLYDALRPTFIQLQSLEALCNLVDILQHEVLEEQLGRRGDAVAPLRPVLKRILADVQERLTFRAQAFIKEAVAGFQPKAQDLDYPGKLQRLAEQPETTTSATGVAEKDLLLADVAFSNGDSSSLKESSSSAYASWYPPVQQMLLCLSKLYRCVESRVFAGLAQDAVSSCTKAVQEAAKAVQKRSSAMDGQLFLIKQLLILREQIAPFEADFSVTEKDLDFTHMRDHLRRILAGQASLFTMSADNAMVQFISRGAPRILESQIDSKKELEKLLKATCEVFIMAVTKLTVEPMLSFITKVTAVRVASSLNPGKRLREQAFASPERLEDMAAKVRDALQTALPGVAAKMRLYLNNPATHAILFKPIKSNIAEAHGQIASLLDAEYTKEEIARAALTPPQQLAQMLDSLC</sequence>
<dbReference type="GO" id="GO:0000139">
    <property type="term" value="C:Golgi membrane"/>
    <property type="evidence" value="ECO:0007669"/>
    <property type="project" value="UniProtKB-SubCell"/>
</dbReference>
<evidence type="ECO:0000313" key="13">
    <source>
        <dbReference type="Proteomes" id="UP001314263"/>
    </source>
</evidence>
<dbReference type="PANTHER" id="PTHR13302">
    <property type="entry name" value="CONSERVED OLIGOMERIC GOLGI COMPLEX COMPONENT 3"/>
    <property type="match status" value="1"/>
</dbReference>
<dbReference type="GO" id="GO:0007030">
    <property type="term" value="P:Golgi organization"/>
    <property type="evidence" value="ECO:0007669"/>
    <property type="project" value="TreeGrafter"/>
</dbReference>
<evidence type="ECO:0000256" key="7">
    <source>
        <dbReference type="ARBA" id="ARBA00023136"/>
    </source>
</evidence>
<evidence type="ECO:0000259" key="10">
    <source>
        <dbReference type="Pfam" id="PF04136"/>
    </source>
</evidence>
<dbReference type="PANTHER" id="PTHR13302:SF8">
    <property type="entry name" value="CONSERVED OLIGOMERIC GOLGI COMPLEX SUBUNIT 3"/>
    <property type="match status" value="1"/>
</dbReference>
<dbReference type="Proteomes" id="UP001314263">
    <property type="component" value="Unassembled WGS sequence"/>
</dbReference>
<evidence type="ECO:0000256" key="4">
    <source>
        <dbReference type="ARBA" id="ARBA00022448"/>
    </source>
</evidence>
<organism evidence="12 13">
    <name type="scientific">Coccomyxa viridis</name>
    <dbReference type="NCBI Taxonomy" id="1274662"/>
    <lineage>
        <taxon>Eukaryota</taxon>
        <taxon>Viridiplantae</taxon>
        <taxon>Chlorophyta</taxon>
        <taxon>core chlorophytes</taxon>
        <taxon>Trebouxiophyceae</taxon>
        <taxon>Trebouxiophyceae incertae sedis</taxon>
        <taxon>Coccomyxaceae</taxon>
        <taxon>Coccomyxa</taxon>
    </lineage>
</organism>
<evidence type="ECO:0000256" key="5">
    <source>
        <dbReference type="ARBA" id="ARBA00022927"/>
    </source>
</evidence>
<dbReference type="InterPro" id="IPR007265">
    <property type="entry name" value="COG_su3"/>
</dbReference>
<dbReference type="GO" id="GO:0017119">
    <property type="term" value="C:Golgi transport complex"/>
    <property type="evidence" value="ECO:0007669"/>
    <property type="project" value="TreeGrafter"/>
</dbReference>
<evidence type="ECO:0000256" key="1">
    <source>
        <dbReference type="ARBA" id="ARBA00004395"/>
    </source>
</evidence>
<dbReference type="GO" id="GO:0005801">
    <property type="term" value="C:cis-Golgi network"/>
    <property type="evidence" value="ECO:0007669"/>
    <property type="project" value="InterPro"/>
</dbReference>
<keyword evidence="6" id="KW-0333">Golgi apparatus</keyword>
<keyword evidence="13" id="KW-1185">Reference proteome</keyword>
<keyword evidence="7" id="KW-0472">Membrane</keyword>
<dbReference type="SUPFAM" id="SSF74788">
    <property type="entry name" value="Cullin repeat-like"/>
    <property type="match status" value="1"/>
</dbReference>
<evidence type="ECO:0000256" key="2">
    <source>
        <dbReference type="ARBA" id="ARBA00009936"/>
    </source>
</evidence>
<accession>A0AAV1I0U0</accession>
<proteinExistence type="inferred from homology"/>
<dbReference type="InterPro" id="IPR048320">
    <property type="entry name" value="COG3_N"/>
</dbReference>
<feature type="domain" description="Conserved oligomeric Golgi complex subunit 3 C-terminal" evidence="11">
    <location>
        <begin position="323"/>
        <end position="656"/>
    </location>
</feature>
<dbReference type="InterPro" id="IPR048685">
    <property type="entry name" value="COG3_C"/>
</dbReference>
<evidence type="ECO:0000256" key="3">
    <source>
        <dbReference type="ARBA" id="ARBA00020976"/>
    </source>
</evidence>
<feature type="compositionally biased region" description="Low complexity" evidence="9">
    <location>
        <begin position="290"/>
        <end position="313"/>
    </location>
</feature>
<dbReference type="Pfam" id="PF20671">
    <property type="entry name" value="COG3_C"/>
    <property type="match status" value="1"/>
</dbReference>
<evidence type="ECO:0000256" key="8">
    <source>
        <dbReference type="ARBA" id="ARBA00031339"/>
    </source>
</evidence>
<feature type="region of interest" description="Disordered" evidence="9">
    <location>
        <begin position="58"/>
        <end position="82"/>
    </location>
</feature>
<dbReference type="InterPro" id="IPR016159">
    <property type="entry name" value="Cullin_repeat-like_dom_sf"/>
</dbReference>
<dbReference type="GO" id="GO:0006891">
    <property type="term" value="P:intra-Golgi vesicle-mediated transport"/>
    <property type="evidence" value="ECO:0007669"/>
    <property type="project" value="TreeGrafter"/>
</dbReference>
<evidence type="ECO:0000256" key="9">
    <source>
        <dbReference type="SAM" id="MobiDB-lite"/>
    </source>
</evidence>
<dbReference type="Pfam" id="PF04136">
    <property type="entry name" value="COG3_N"/>
    <property type="match status" value="1"/>
</dbReference>
<gene>
    <name evidence="12" type="ORF">CVIRNUC_002925</name>
</gene>
<dbReference type="EMBL" id="CAUYUE010000004">
    <property type="protein sequence ID" value="CAK0762126.1"/>
    <property type="molecule type" value="Genomic_DNA"/>
</dbReference>
<keyword evidence="4" id="KW-0813">Transport</keyword>
<evidence type="ECO:0000313" key="12">
    <source>
        <dbReference type="EMBL" id="CAK0762126.1"/>
    </source>
</evidence>
<reference evidence="12 13" key="1">
    <citation type="submission" date="2023-10" db="EMBL/GenBank/DDBJ databases">
        <authorList>
            <person name="Maclean D."/>
            <person name="Macfadyen A."/>
        </authorList>
    </citation>
    <scope>NUCLEOTIDE SEQUENCE [LARGE SCALE GENOMIC DNA]</scope>
</reference>
<feature type="domain" description="Conserved oligomeric Golgi complex subunit 3 N-terminal" evidence="10">
    <location>
        <begin position="120"/>
        <end position="262"/>
    </location>
</feature>